<accession>A0A6J5KWJ1</accession>
<evidence type="ECO:0000313" key="1">
    <source>
        <dbReference type="EMBL" id="CAB4125692.1"/>
    </source>
</evidence>
<reference evidence="1" key="1">
    <citation type="submission" date="2020-04" db="EMBL/GenBank/DDBJ databases">
        <authorList>
            <person name="Chiriac C."/>
            <person name="Salcher M."/>
            <person name="Ghai R."/>
            <person name="Kavagutti S V."/>
        </authorList>
    </citation>
    <scope>NUCLEOTIDE SEQUENCE</scope>
</reference>
<name>A0A6J5KWJ1_9CAUD</name>
<dbReference type="EMBL" id="LR796186">
    <property type="protein sequence ID" value="CAB4125692.1"/>
    <property type="molecule type" value="Genomic_DNA"/>
</dbReference>
<proteinExistence type="predicted"/>
<sequence length="116" mass="13177">MKKIVINSDYGGFGLSDAAMIRYGELKGLSFVKQGSANIWSGADFYVDVVSDETYFSYYEIERDDKALVQVVEELGQDANGFAARLKVVEIPDYVDWQIDEYDGSEWVAEKHRTWG</sequence>
<protein>
    <submittedName>
        <fullName evidence="1">Uncharacterized protein</fullName>
    </submittedName>
</protein>
<gene>
    <name evidence="1" type="ORF">UFOVP58_202</name>
</gene>
<organism evidence="1">
    <name type="scientific">uncultured Caudovirales phage</name>
    <dbReference type="NCBI Taxonomy" id="2100421"/>
    <lineage>
        <taxon>Viruses</taxon>
        <taxon>Duplodnaviria</taxon>
        <taxon>Heunggongvirae</taxon>
        <taxon>Uroviricota</taxon>
        <taxon>Caudoviricetes</taxon>
        <taxon>Peduoviridae</taxon>
        <taxon>Maltschvirus</taxon>
        <taxon>Maltschvirus maltsch</taxon>
    </lineage>
</organism>